<evidence type="ECO:0000313" key="2">
    <source>
        <dbReference type="EMBL" id="KAF6787347.1"/>
    </source>
</evidence>
<dbReference type="Proteomes" id="UP000652219">
    <property type="component" value="Unassembled WGS sequence"/>
</dbReference>
<keyword evidence="1" id="KW-0812">Transmembrane</keyword>
<evidence type="ECO:0000313" key="3">
    <source>
        <dbReference type="Proteomes" id="UP000652219"/>
    </source>
</evidence>
<protein>
    <submittedName>
        <fullName evidence="2">Uncharacterized protein</fullName>
    </submittedName>
</protein>
<keyword evidence="3" id="KW-1185">Reference proteome</keyword>
<proteinExistence type="predicted"/>
<organism evidence="2 3">
    <name type="scientific">Colletotrichum sojae</name>
    <dbReference type="NCBI Taxonomy" id="2175907"/>
    <lineage>
        <taxon>Eukaryota</taxon>
        <taxon>Fungi</taxon>
        <taxon>Dikarya</taxon>
        <taxon>Ascomycota</taxon>
        <taxon>Pezizomycotina</taxon>
        <taxon>Sordariomycetes</taxon>
        <taxon>Hypocreomycetidae</taxon>
        <taxon>Glomerellales</taxon>
        <taxon>Glomerellaceae</taxon>
        <taxon>Colletotrichum</taxon>
        <taxon>Colletotrichum orchidearum species complex</taxon>
    </lineage>
</organism>
<dbReference type="Pfam" id="PF11374">
    <property type="entry name" value="DUF3176"/>
    <property type="match status" value="1"/>
</dbReference>
<dbReference type="AlphaFoldDB" id="A0A8H6IN15"/>
<keyword evidence="1" id="KW-1133">Transmembrane helix</keyword>
<evidence type="ECO:0000256" key="1">
    <source>
        <dbReference type="SAM" id="Phobius"/>
    </source>
</evidence>
<sequence length="582" mass="62698">MVVIPACYDGGTVEEWPFSINLSTVIALLTIFMRATMLFAVAEVLGHMKWRFFDRPRPLTDIQNFDHASRSVLGSARLLWTCPSSVPSVLAAVITILSMAVGPFTQQAVSNVPCSQTIPNATASLPIAHFFPANQGFRIGAAMIVDPGVTGAILNALVNPAGQNDVIQAVCETGNCSFPSSSSGVTHSSTRVCNTCFDATGFVSKKNAPRDVFNYTLPDSQWVSLEGNWFSIDSKAKDLDWAKDAFPAGFASSSATAIVNTTILSFTEAPCTKDQNDTTVCPHSMVAETDLGDGLDIVAVSCSPYPCLQGFHARVTGGQLKESVVLTQSTNLIPGSADESSAVFDTGFQFPCLLDGVEYGADNISAAQHAELTPIDVNGTTRLVPESCIFRLYLGWKAALSKYMKFELLRGNCNKKYGGSATPPRCENWWLMSLYNGKDASPATISETFDRLATTMTNIFRKTGTVNYTSFLKGLDIQDRTVGSVFRTTVCTKFDWRWVLLPIVLASATTVLLLVAVIQSCKDPTMPVWKTSVLPLLFYGVGSSDGGTSSSLDLDELHAHAGSITARFRTGSSTGFEKEPED</sequence>
<dbReference type="PANTHER" id="PTHR35394">
    <property type="entry name" value="DUF3176 DOMAIN-CONTAINING PROTEIN"/>
    <property type="match status" value="1"/>
</dbReference>
<reference evidence="2 3" key="1">
    <citation type="journal article" date="2020" name="Phytopathology">
        <title>Genome Sequence Resources of Colletotrichum truncatum, C. plurivorum, C. musicola, and C. sojae: Four Species Pathogenic to Soybean (Glycine max).</title>
        <authorList>
            <person name="Rogerio F."/>
            <person name="Boufleur T.R."/>
            <person name="Ciampi-Guillardi M."/>
            <person name="Sukno S.A."/>
            <person name="Thon M.R."/>
            <person name="Massola Junior N.S."/>
            <person name="Baroncelli R."/>
        </authorList>
    </citation>
    <scope>NUCLEOTIDE SEQUENCE [LARGE SCALE GENOMIC DNA]</scope>
    <source>
        <strain evidence="2 3">LFN0009</strain>
    </source>
</reference>
<accession>A0A8H6IN15</accession>
<feature type="transmembrane region" description="Helical" evidence="1">
    <location>
        <begin position="496"/>
        <end position="518"/>
    </location>
</feature>
<gene>
    <name evidence="2" type="ORF">CSOJ01_15230</name>
</gene>
<keyword evidence="1" id="KW-0472">Membrane</keyword>
<dbReference type="PANTHER" id="PTHR35394:SF5">
    <property type="entry name" value="DUF3176 DOMAIN-CONTAINING PROTEIN"/>
    <property type="match status" value="1"/>
</dbReference>
<comment type="caution">
    <text evidence="2">The sequence shown here is derived from an EMBL/GenBank/DDBJ whole genome shotgun (WGS) entry which is preliminary data.</text>
</comment>
<name>A0A8H6IN15_9PEZI</name>
<dbReference type="InterPro" id="IPR021514">
    <property type="entry name" value="DUF3176"/>
</dbReference>
<feature type="transmembrane region" description="Helical" evidence="1">
    <location>
        <begin position="20"/>
        <end position="45"/>
    </location>
</feature>
<dbReference type="EMBL" id="WIGN01000599">
    <property type="protein sequence ID" value="KAF6787347.1"/>
    <property type="molecule type" value="Genomic_DNA"/>
</dbReference>
<feature type="transmembrane region" description="Helical" evidence="1">
    <location>
        <begin position="78"/>
        <end position="101"/>
    </location>
</feature>